<keyword evidence="10 13" id="KW-0503">Monooxygenase</keyword>
<gene>
    <name evidence="15" type="ORF">TAV2_LOCUS26106</name>
</gene>
<evidence type="ECO:0000256" key="6">
    <source>
        <dbReference type="ARBA" id="ARBA00022723"/>
    </source>
</evidence>
<evidence type="ECO:0000256" key="5">
    <source>
        <dbReference type="ARBA" id="ARBA00022692"/>
    </source>
</evidence>
<comment type="subcellular location">
    <subcellularLocation>
        <location evidence="2">Membrane</location>
        <topology evidence="2">Single-pass membrane protein</topology>
    </subcellularLocation>
</comment>
<dbReference type="Proteomes" id="UP000836841">
    <property type="component" value="Unassembled WGS sequence"/>
</dbReference>
<evidence type="ECO:0000256" key="7">
    <source>
        <dbReference type="ARBA" id="ARBA00022989"/>
    </source>
</evidence>
<evidence type="ECO:0000256" key="11">
    <source>
        <dbReference type="ARBA" id="ARBA00023136"/>
    </source>
</evidence>
<keyword evidence="11 14" id="KW-0472">Membrane</keyword>
<dbReference type="EMBL" id="CAJVSB020000889">
    <property type="protein sequence ID" value="CAH2080364.1"/>
    <property type="molecule type" value="Genomic_DNA"/>
</dbReference>
<keyword evidence="5 14" id="KW-0812">Transmembrane</keyword>
<evidence type="ECO:0000256" key="12">
    <source>
        <dbReference type="PIRSR" id="PIRSR602401-1"/>
    </source>
</evidence>
<proteinExistence type="inferred from homology"/>
<evidence type="ECO:0000313" key="15">
    <source>
        <dbReference type="EMBL" id="CAH2080364.1"/>
    </source>
</evidence>
<dbReference type="Pfam" id="PF00067">
    <property type="entry name" value="p450"/>
    <property type="match status" value="1"/>
</dbReference>
<comment type="caution">
    <text evidence="15">The sequence shown here is derived from an EMBL/GenBank/DDBJ whole genome shotgun (WGS) entry which is preliminary data.</text>
</comment>
<keyword evidence="8 13" id="KW-0560">Oxidoreductase</keyword>
<feature type="non-terminal residue" evidence="15">
    <location>
        <position position="1"/>
    </location>
</feature>
<evidence type="ECO:0000256" key="1">
    <source>
        <dbReference type="ARBA" id="ARBA00001971"/>
    </source>
</evidence>
<dbReference type="Gene3D" id="1.10.630.10">
    <property type="entry name" value="Cytochrome P450"/>
    <property type="match status" value="1"/>
</dbReference>
<dbReference type="PANTHER" id="PTHR47947:SF62">
    <property type="entry name" value="CYTOCHROME P450, FAMILY 81, SUBFAMILY D, POLYPEPTIDE 5"/>
    <property type="match status" value="1"/>
</dbReference>
<evidence type="ECO:0000256" key="14">
    <source>
        <dbReference type="SAM" id="Phobius"/>
    </source>
</evidence>
<evidence type="ECO:0000256" key="9">
    <source>
        <dbReference type="ARBA" id="ARBA00023004"/>
    </source>
</evidence>
<keyword evidence="4 12" id="KW-0349">Heme</keyword>
<dbReference type="InterPro" id="IPR050651">
    <property type="entry name" value="Plant_Cytochrome_P450_Monoox"/>
</dbReference>
<organism evidence="15 16">
    <name type="scientific">Thlaspi arvense</name>
    <name type="common">Field penny-cress</name>
    <dbReference type="NCBI Taxonomy" id="13288"/>
    <lineage>
        <taxon>Eukaryota</taxon>
        <taxon>Viridiplantae</taxon>
        <taxon>Streptophyta</taxon>
        <taxon>Embryophyta</taxon>
        <taxon>Tracheophyta</taxon>
        <taxon>Spermatophyta</taxon>
        <taxon>Magnoliopsida</taxon>
        <taxon>eudicotyledons</taxon>
        <taxon>Gunneridae</taxon>
        <taxon>Pentapetalae</taxon>
        <taxon>rosids</taxon>
        <taxon>malvids</taxon>
        <taxon>Brassicales</taxon>
        <taxon>Brassicaceae</taxon>
        <taxon>Thlaspideae</taxon>
        <taxon>Thlaspi</taxon>
    </lineage>
</organism>
<comment type="similarity">
    <text evidence="3 13">Belongs to the cytochrome P450 family.</text>
</comment>
<evidence type="ECO:0008006" key="17">
    <source>
        <dbReference type="Google" id="ProtNLM"/>
    </source>
</evidence>
<dbReference type="PRINTS" id="PR00385">
    <property type="entry name" value="P450"/>
</dbReference>
<evidence type="ECO:0000256" key="4">
    <source>
        <dbReference type="ARBA" id="ARBA00022617"/>
    </source>
</evidence>
<evidence type="ECO:0000256" key="10">
    <source>
        <dbReference type="ARBA" id="ARBA00023033"/>
    </source>
</evidence>
<dbReference type="InterPro" id="IPR002401">
    <property type="entry name" value="Cyt_P450_E_grp-I"/>
</dbReference>
<sequence length="510" mass="58148">RLPSTHYQSSRSDMEASLLYSCLTIVFLVIAFTFFSSKKSHRPRNLPPSPPGLPVIGHLHLVKKPLHRFLQELAQKLGPVFSLRFGSHLVVVVSTSAAVEECFTKNDVVLANRPRFLSGKYFGYNYTDVSASPYGDHWRNLRRIMAVELFSPRQLSSSFSIRREEIKLLLQGLHKISSAEFANIELKSKFWGLNFNIVMRILVGKRYYGDEFDNDEKAKEFQELVRELFSASLFSGLNDYLPILRWIDYANFEKTMARIHGKTDRFLQGLIDEHRRDKSNNSMIDRLLSLQQLEPEFYTDETIRAFIMIMVLAGPHTTAVAMEWTMALLVNHPEVLKKAKAEIDAHVGQERLIDESDLSKLNYLRAVILESFRLYPSVPLLLPHMSSESCTIRGFNVPPSTIVFVNTWAVHRDPKIWNDPNNFRPERFEGGAVEVHKLLPFGMGRRACPGVGLAQRIMGLSLGSLIQCFEWKRVGEELVDLAGEEGITVPKVVPLEVKCKAQNIMDNIVN</sequence>
<dbReference type="SUPFAM" id="SSF48264">
    <property type="entry name" value="Cytochrome P450"/>
    <property type="match status" value="1"/>
</dbReference>
<feature type="transmembrane region" description="Helical" evidence="14">
    <location>
        <begin position="17"/>
        <end position="35"/>
    </location>
</feature>
<dbReference type="CDD" id="cd20653">
    <property type="entry name" value="CYP81"/>
    <property type="match status" value="1"/>
</dbReference>
<dbReference type="PANTHER" id="PTHR47947">
    <property type="entry name" value="CYTOCHROME P450 82C3-RELATED"/>
    <property type="match status" value="1"/>
</dbReference>
<evidence type="ECO:0000313" key="16">
    <source>
        <dbReference type="Proteomes" id="UP000836841"/>
    </source>
</evidence>
<comment type="cofactor">
    <cofactor evidence="1 12">
        <name>heme</name>
        <dbReference type="ChEBI" id="CHEBI:30413"/>
    </cofactor>
</comment>
<keyword evidence="7 14" id="KW-1133">Transmembrane helix</keyword>
<dbReference type="InterPro" id="IPR001128">
    <property type="entry name" value="Cyt_P450"/>
</dbReference>
<protein>
    <recommendedName>
        <fullName evidence="17">Cytochrome P450 81E8</fullName>
    </recommendedName>
</protein>
<evidence type="ECO:0000256" key="2">
    <source>
        <dbReference type="ARBA" id="ARBA00004167"/>
    </source>
</evidence>
<evidence type="ECO:0000256" key="13">
    <source>
        <dbReference type="RuleBase" id="RU000461"/>
    </source>
</evidence>
<dbReference type="GO" id="GO:0020037">
    <property type="term" value="F:heme binding"/>
    <property type="evidence" value="ECO:0007669"/>
    <property type="project" value="InterPro"/>
</dbReference>
<feature type="binding site" description="axial binding residue" evidence="12">
    <location>
        <position position="448"/>
    </location>
    <ligand>
        <name>heme</name>
        <dbReference type="ChEBI" id="CHEBI:30413"/>
    </ligand>
    <ligandPart>
        <name>Fe</name>
        <dbReference type="ChEBI" id="CHEBI:18248"/>
    </ligandPart>
</feature>
<dbReference type="AlphaFoldDB" id="A0AAU9T8T3"/>
<dbReference type="PROSITE" id="PS00086">
    <property type="entry name" value="CYTOCHROME_P450"/>
    <property type="match status" value="1"/>
</dbReference>
<name>A0AAU9T8T3_THLAR</name>
<keyword evidence="16" id="KW-1185">Reference proteome</keyword>
<evidence type="ECO:0000256" key="8">
    <source>
        <dbReference type="ARBA" id="ARBA00023002"/>
    </source>
</evidence>
<evidence type="ECO:0000256" key="3">
    <source>
        <dbReference type="ARBA" id="ARBA00010617"/>
    </source>
</evidence>
<keyword evidence="9 12" id="KW-0408">Iron</keyword>
<dbReference type="InterPro" id="IPR036396">
    <property type="entry name" value="Cyt_P450_sf"/>
</dbReference>
<dbReference type="GO" id="GO:0004497">
    <property type="term" value="F:monooxygenase activity"/>
    <property type="evidence" value="ECO:0007669"/>
    <property type="project" value="UniProtKB-KW"/>
</dbReference>
<dbReference type="FunFam" id="1.10.630.10:FF:000023">
    <property type="entry name" value="Cytochrome P450 family protein"/>
    <property type="match status" value="1"/>
</dbReference>
<dbReference type="GO" id="GO:0005506">
    <property type="term" value="F:iron ion binding"/>
    <property type="evidence" value="ECO:0007669"/>
    <property type="project" value="InterPro"/>
</dbReference>
<dbReference type="PRINTS" id="PR00463">
    <property type="entry name" value="EP450I"/>
</dbReference>
<accession>A0AAU9T8T3</accession>
<dbReference type="GO" id="GO:0016020">
    <property type="term" value="C:membrane"/>
    <property type="evidence" value="ECO:0007669"/>
    <property type="project" value="UniProtKB-SubCell"/>
</dbReference>
<keyword evidence="6 12" id="KW-0479">Metal-binding</keyword>
<dbReference type="GO" id="GO:0016705">
    <property type="term" value="F:oxidoreductase activity, acting on paired donors, with incorporation or reduction of molecular oxygen"/>
    <property type="evidence" value="ECO:0007669"/>
    <property type="project" value="InterPro"/>
</dbReference>
<reference evidence="15 16" key="1">
    <citation type="submission" date="2022-03" db="EMBL/GenBank/DDBJ databases">
        <authorList>
            <person name="Nunn A."/>
            <person name="Chopra R."/>
            <person name="Nunn A."/>
            <person name="Contreras Garrido A."/>
        </authorList>
    </citation>
    <scope>NUCLEOTIDE SEQUENCE [LARGE SCALE GENOMIC DNA]</scope>
</reference>
<dbReference type="InterPro" id="IPR017972">
    <property type="entry name" value="Cyt_P450_CS"/>
</dbReference>